<dbReference type="InterPro" id="IPR021334">
    <property type="entry name" value="DUF2947"/>
</dbReference>
<accession>A0ABM8ZHK2</accession>
<dbReference type="RefSeq" id="WP_237484261.1">
    <property type="nucleotide sequence ID" value="NZ_CAKLCM010000002.1"/>
</dbReference>
<gene>
    <name evidence="1" type="ORF">VHP8226_01288</name>
</gene>
<evidence type="ECO:0000313" key="1">
    <source>
        <dbReference type="EMBL" id="CAH0525758.1"/>
    </source>
</evidence>
<dbReference type="Pfam" id="PF11163">
    <property type="entry name" value="DUF2947"/>
    <property type="match status" value="1"/>
</dbReference>
<comment type="caution">
    <text evidence="1">The sequence shown here is derived from an EMBL/GenBank/DDBJ whole genome shotgun (WGS) entry which is preliminary data.</text>
</comment>
<protein>
    <recommendedName>
        <fullName evidence="3">DUF2947 domain-containing protein</fullName>
    </recommendedName>
</protein>
<proteinExistence type="predicted"/>
<organism evidence="1 2">
    <name type="scientific">Vibrio hippocampi</name>
    <dbReference type="NCBI Taxonomy" id="654686"/>
    <lineage>
        <taxon>Bacteria</taxon>
        <taxon>Pseudomonadati</taxon>
        <taxon>Pseudomonadota</taxon>
        <taxon>Gammaproteobacteria</taxon>
        <taxon>Vibrionales</taxon>
        <taxon>Vibrionaceae</taxon>
        <taxon>Vibrio</taxon>
    </lineage>
</organism>
<name>A0ABM8ZHK2_9VIBR</name>
<evidence type="ECO:0000313" key="2">
    <source>
        <dbReference type="Proteomes" id="UP000838160"/>
    </source>
</evidence>
<sequence>MKNEIAGVFYDDPKMSSKDLDQIDILSEKDCVEKWSAYISKVSRHYMRMRDDEWPVKIVSGKNCFYHWLESWNSDNFLEFSNRLQDIGIPDNSTLIVFWMREIGLKTSWGVFRRNWGNFLYEDEGCILVLPERDESLVLSNGVAWLGKRSEPKT</sequence>
<evidence type="ECO:0008006" key="3">
    <source>
        <dbReference type="Google" id="ProtNLM"/>
    </source>
</evidence>
<dbReference type="EMBL" id="CAKLCM010000002">
    <property type="protein sequence ID" value="CAH0525758.1"/>
    <property type="molecule type" value="Genomic_DNA"/>
</dbReference>
<reference evidence="1" key="1">
    <citation type="submission" date="2021-12" db="EMBL/GenBank/DDBJ databases">
        <authorList>
            <person name="Rodrigo-Torres L."/>
            <person name="Arahal R. D."/>
            <person name="Lucena T."/>
        </authorList>
    </citation>
    <scope>NUCLEOTIDE SEQUENCE</scope>
    <source>
        <strain evidence="1">CECT 8226</strain>
    </source>
</reference>
<dbReference type="Proteomes" id="UP000838160">
    <property type="component" value="Unassembled WGS sequence"/>
</dbReference>
<keyword evidence="2" id="KW-1185">Reference proteome</keyword>